<evidence type="ECO:0000313" key="3">
    <source>
        <dbReference type="Proteomes" id="UP000006906"/>
    </source>
</evidence>
<dbReference type="Pfam" id="PF03692">
    <property type="entry name" value="CxxCxxCC"/>
    <property type="match status" value="1"/>
</dbReference>
<feature type="region of interest" description="Disordered" evidence="1">
    <location>
        <begin position="246"/>
        <end position="280"/>
    </location>
</feature>
<feature type="compositionally biased region" description="Polar residues" evidence="1">
    <location>
        <begin position="1"/>
        <end position="17"/>
    </location>
</feature>
<dbReference type="AlphaFoldDB" id="A0A2K3CWE2"/>
<gene>
    <name evidence="2" type="ORF">CHLRE_15g638101v5</name>
</gene>
<protein>
    <recommendedName>
        <fullName evidence="4">YkgJ family cysteine cluster protein</fullName>
    </recommendedName>
</protein>
<sequence>MLSQLPQRSAQPATTARGSHAAPSSVAWRGAASAGGMRPLSRRGCRLGPVHTAAATSDASAPTPAPAPDMTLEPFKSLVAGRRFSCTMCGKCCTGDGEIWLAPEEIPRIAKHLNLSTQRFLETYTKQYSKYRGWRMLKTAGDSGQSCVFLSPLDGKTCLVHSVRPSQCSTYPWWPELMHDAEWDWEKANICEGFDHADAPELDVEEAARQLKEANTMTQLRLLASNVRVTPKEMDWATRVLVWEEEDGEEGLEGGGAAAKEANAGKQGKGPKPEKGGKRK</sequence>
<evidence type="ECO:0000256" key="1">
    <source>
        <dbReference type="SAM" id="MobiDB-lite"/>
    </source>
</evidence>
<dbReference type="OrthoDB" id="411785at2759"/>
<dbReference type="PANTHER" id="PTHR35866">
    <property type="entry name" value="PUTATIVE-RELATED"/>
    <property type="match status" value="1"/>
</dbReference>
<dbReference type="InterPro" id="IPR005358">
    <property type="entry name" value="Puta_zinc/iron-chelating_dom"/>
</dbReference>
<feature type="region of interest" description="Disordered" evidence="1">
    <location>
        <begin position="1"/>
        <end position="42"/>
    </location>
</feature>
<proteinExistence type="predicted"/>
<dbReference type="ExpressionAtlas" id="A0A2K3CWE2">
    <property type="expression patterns" value="baseline and differential"/>
</dbReference>
<dbReference type="GeneID" id="5726150"/>
<keyword evidence="3" id="KW-1185">Reference proteome</keyword>
<evidence type="ECO:0008006" key="4">
    <source>
        <dbReference type="Google" id="ProtNLM"/>
    </source>
</evidence>
<dbReference type="RefSeq" id="XP_042916373.1">
    <property type="nucleotide sequence ID" value="XM_043070579.1"/>
</dbReference>
<feature type="compositionally biased region" description="Basic and acidic residues" evidence="1">
    <location>
        <begin position="271"/>
        <end position="280"/>
    </location>
</feature>
<dbReference type="KEGG" id="cre:CHLRE_15g638101v5"/>
<name>A0A2K3CWE2_CHLRE</name>
<dbReference type="Gramene" id="PNW72602">
    <property type="protein sequence ID" value="PNW72602"/>
    <property type="gene ID" value="CHLRE_15g638101v5"/>
</dbReference>
<accession>A0A2K3CWE2</accession>
<dbReference type="EMBL" id="CM008976">
    <property type="protein sequence ID" value="PNW72602.1"/>
    <property type="molecule type" value="Genomic_DNA"/>
</dbReference>
<reference evidence="2 3" key="1">
    <citation type="journal article" date="2007" name="Science">
        <title>The Chlamydomonas genome reveals the evolution of key animal and plant functions.</title>
        <authorList>
            <person name="Merchant S.S."/>
            <person name="Prochnik S.E."/>
            <person name="Vallon O."/>
            <person name="Harris E.H."/>
            <person name="Karpowicz S.J."/>
            <person name="Witman G.B."/>
            <person name="Terry A."/>
            <person name="Salamov A."/>
            <person name="Fritz-Laylin L.K."/>
            <person name="Marechal-Drouard L."/>
            <person name="Marshall W.F."/>
            <person name="Qu L.H."/>
            <person name="Nelson D.R."/>
            <person name="Sanderfoot A.A."/>
            <person name="Spalding M.H."/>
            <person name="Kapitonov V.V."/>
            <person name="Ren Q."/>
            <person name="Ferris P."/>
            <person name="Lindquist E."/>
            <person name="Shapiro H."/>
            <person name="Lucas S.M."/>
            <person name="Grimwood J."/>
            <person name="Schmutz J."/>
            <person name="Cardol P."/>
            <person name="Cerutti H."/>
            <person name="Chanfreau G."/>
            <person name="Chen C.L."/>
            <person name="Cognat V."/>
            <person name="Croft M.T."/>
            <person name="Dent R."/>
            <person name="Dutcher S."/>
            <person name="Fernandez E."/>
            <person name="Fukuzawa H."/>
            <person name="Gonzalez-Ballester D."/>
            <person name="Gonzalez-Halphen D."/>
            <person name="Hallmann A."/>
            <person name="Hanikenne M."/>
            <person name="Hippler M."/>
            <person name="Inwood W."/>
            <person name="Jabbari K."/>
            <person name="Kalanon M."/>
            <person name="Kuras R."/>
            <person name="Lefebvre P.A."/>
            <person name="Lemaire S.D."/>
            <person name="Lobanov A.V."/>
            <person name="Lohr M."/>
            <person name="Manuell A."/>
            <person name="Meier I."/>
            <person name="Mets L."/>
            <person name="Mittag M."/>
            <person name="Mittelmeier T."/>
            <person name="Moroney J.V."/>
            <person name="Moseley J."/>
            <person name="Napoli C."/>
            <person name="Nedelcu A.M."/>
            <person name="Niyogi K."/>
            <person name="Novoselov S.V."/>
            <person name="Paulsen I.T."/>
            <person name="Pazour G."/>
            <person name="Purton S."/>
            <person name="Ral J.P."/>
            <person name="Riano-Pachon D.M."/>
            <person name="Riekhof W."/>
            <person name="Rymarquis L."/>
            <person name="Schroda M."/>
            <person name="Stern D."/>
            <person name="Umen J."/>
            <person name="Willows R."/>
            <person name="Wilson N."/>
            <person name="Zimmer S.L."/>
            <person name="Allmer J."/>
            <person name="Balk J."/>
            <person name="Bisova K."/>
            <person name="Chen C.J."/>
            <person name="Elias M."/>
            <person name="Gendler K."/>
            <person name="Hauser C."/>
            <person name="Lamb M.R."/>
            <person name="Ledford H."/>
            <person name="Long J.C."/>
            <person name="Minagawa J."/>
            <person name="Page M.D."/>
            <person name="Pan J."/>
            <person name="Pootakham W."/>
            <person name="Roje S."/>
            <person name="Rose A."/>
            <person name="Stahlberg E."/>
            <person name="Terauchi A.M."/>
            <person name="Yang P."/>
            <person name="Ball S."/>
            <person name="Bowler C."/>
            <person name="Dieckmann C.L."/>
            <person name="Gladyshev V.N."/>
            <person name="Green P."/>
            <person name="Jorgensen R."/>
            <person name="Mayfield S."/>
            <person name="Mueller-Roeber B."/>
            <person name="Rajamani S."/>
            <person name="Sayre R.T."/>
            <person name="Brokstein P."/>
            <person name="Dubchak I."/>
            <person name="Goodstein D."/>
            <person name="Hornick L."/>
            <person name="Huang Y.W."/>
            <person name="Jhaveri J."/>
            <person name="Luo Y."/>
            <person name="Martinez D."/>
            <person name="Ngau W.C."/>
            <person name="Otillar B."/>
            <person name="Poliakov A."/>
            <person name="Porter A."/>
            <person name="Szajkowski L."/>
            <person name="Werner G."/>
            <person name="Zhou K."/>
            <person name="Grigoriev I.V."/>
            <person name="Rokhsar D.S."/>
            <person name="Grossman A.R."/>
        </authorList>
    </citation>
    <scope>NUCLEOTIDE SEQUENCE [LARGE SCALE GENOMIC DNA]</scope>
    <source>
        <strain evidence="3">CC-503</strain>
    </source>
</reference>
<dbReference type="PaxDb" id="3055-EDO97928"/>
<dbReference type="Proteomes" id="UP000006906">
    <property type="component" value="Chromosome 15"/>
</dbReference>
<evidence type="ECO:0000313" key="2">
    <source>
        <dbReference type="EMBL" id="PNW72602.1"/>
    </source>
</evidence>
<dbReference type="InParanoid" id="A0A2K3CWE2"/>
<dbReference type="PANTHER" id="PTHR35866:SF1">
    <property type="entry name" value="YKGJ FAMILY CYSTEINE CLUSTER PROTEIN"/>
    <property type="match status" value="1"/>
</dbReference>
<organism evidence="2 3">
    <name type="scientific">Chlamydomonas reinhardtii</name>
    <name type="common">Chlamydomonas smithii</name>
    <dbReference type="NCBI Taxonomy" id="3055"/>
    <lineage>
        <taxon>Eukaryota</taxon>
        <taxon>Viridiplantae</taxon>
        <taxon>Chlorophyta</taxon>
        <taxon>core chlorophytes</taxon>
        <taxon>Chlorophyceae</taxon>
        <taxon>CS clade</taxon>
        <taxon>Chlamydomonadales</taxon>
        <taxon>Chlamydomonadaceae</taxon>
        <taxon>Chlamydomonas</taxon>
    </lineage>
</organism>